<feature type="signal peptide" evidence="1">
    <location>
        <begin position="1"/>
        <end position="18"/>
    </location>
</feature>
<dbReference type="InterPro" id="IPR007410">
    <property type="entry name" value="LpqE-like"/>
</dbReference>
<dbReference type="InterPro" id="IPR036182">
    <property type="entry name" value="PCuAC_sf"/>
</dbReference>
<evidence type="ECO:0000313" key="2">
    <source>
        <dbReference type="EMBL" id="NNU16276.1"/>
    </source>
</evidence>
<name>A0A7Y3RLG9_9PROT</name>
<dbReference type="PANTHER" id="PTHR36302:SF1">
    <property type="entry name" value="COPPER CHAPERONE PCU(A)C"/>
    <property type="match status" value="1"/>
</dbReference>
<accession>A0A7Y3RLG9</accession>
<dbReference type="SUPFAM" id="SSF110087">
    <property type="entry name" value="DR1885-like metal-binding protein"/>
    <property type="match status" value="1"/>
</dbReference>
<keyword evidence="1" id="KW-0732">Signal</keyword>
<proteinExistence type="predicted"/>
<sequence length="150" mass="15667">MRSFVTALLASLALTSCGVDGDATSGTVESFIRLPAPGADMSAAYLSVTSDQDDRLVSATIEGVDRVELHTVLDENGVMKMRQVEGYDVAAGETLILKPGSNHLMLFGLGGGFEAGETRDVTLTFASGRVETLPIEVKDPLRSGGGHSGH</sequence>
<gene>
    <name evidence="2" type="ORF">HK107_08075</name>
</gene>
<dbReference type="EMBL" id="JABFCX010000002">
    <property type="protein sequence ID" value="NNU16276.1"/>
    <property type="molecule type" value="Genomic_DNA"/>
</dbReference>
<dbReference type="PANTHER" id="PTHR36302">
    <property type="entry name" value="BLR7088 PROTEIN"/>
    <property type="match status" value="1"/>
</dbReference>
<dbReference type="InterPro" id="IPR058248">
    <property type="entry name" value="Lxx211020-like"/>
</dbReference>
<comment type="caution">
    <text evidence="2">The sequence shown here is derived from an EMBL/GenBank/DDBJ whole genome shotgun (WGS) entry which is preliminary data.</text>
</comment>
<dbReference type="Pfam" id="PF04314">
    <property type="entry name" value="PCuAC"/>
    <property type="match status" value="1"/>
</dbReference>
<dbReference type="RefSeq" id="WP_173198358.1">
    <property type="nucleotide sequence ID" value="NZ_JABFCX010000002.1"/>
</dbReference>
<dbReference type="PROSITE" id="PS51257">
    <property type="entry name" value="PROKAR_LIPOPROTEIN"/>
    <property type="match status" value="1"/>
</dbReference>
<dbReference type="Gene3D" id="2.60.40.1890">
    <property type="entry name" value="PCu(A)C copper chaperone"/>
    <property type="match status" value="1"/>
</dbReference>
<keyword evidence="3" id="KW-1185">Reference proteome</keyword>
<dbReference type="AlphaFoldDB" id="A0A7Y3RLG9"/>
<evidence type="ECO:0000256" key="1">
    <source>
        <dbReference type="SAM" id="SignalP"/>
    </source>
</evidence>
<evidence type="ECO:0000313" key="3">
    <source>
        <dbReference type="Proteomes" id="UP000536835"/>
    </source>
</evidence>
<reference evidence="2 3" key="1">
    <citation type="submission" date="2020-05" db="EMBL/GenBank/DDBJ databases">
        <title>Parvularcula mediterraneae sp. nov., isolated from polypropylene straw from shallow seawater of the seashore of Laganas in Zakynthos island, Greece.</title>
        <authorList>
            <person name="Szabo I."/>
            <person name="Al-Omari J."/>
            <person name="Rado J."/>
            <person name="Szerdahelyi G.S."/>
        </authorList>
    </citation>
    <scope>NUCLEOTIDE SEQUENCE [LARGE SCALE GENOMIC DNA]</scope>
    <source>
        <strain evidence="2 3">ZS-1/3</strain>
    </source>
</reference>
<feature type="chain" id="PRO_5030828309" evidence="1">
    <location>
        <begin position="19"/>
        <end position="150"/>
    </location>
</feature>
<organism evidence="2 3">
    <name type="scientific">Parvularcula mediterranea</name>
    <dbReference type="NCBI Taxonomy" id="2732508"/>
    <lineage>
        <taxon>Bacteria</taxon>
        <taxon>Pseudomonadati</taxon>
        <taxon>Pseudomonadota</taxon>
        <taxon>Alphaproteobacteria</taxon>
        <taxon>Parvularculales</taxon>
        <taxon>Parvularculaceae</taxon>
        <taxon>Parvularcula</taxon>
    </lineage>
</organism>
<protein>
    <submittedName>
        <fullName evidence="2">Copper chaperone PCu(A)C</fullName>
    </submittedName>
</protein>
<dbReference type="Proteomes" id="UP000536835">
    <property type="component" value="Unassembled WGS sequence"/>
</dbReference>